<name>N1QHH8_SPHMS</name>
<protein>
    <submittedName>
        <fullName evidence="1">DUF1763-domain-containing protein</fullName>
    </submittedName>
</protein>
<evidence type="ECO:0000313" key="2">
    <source>
        <dbReference type="Proteomes" id="UP000016931"/>
    </source>
</evidence>
<accession>N1QHH8</accession>
<keyword evidence="2" id="KW-1185">Reference proteome</keyword>
<dbReference type="OMA" id="KSMGLCL"/>
<dbReference type="RefSeq" id="XP_016764792.1">
    <property type="nucleotide sequence ID" value="XM_016908499.1"/>
</dbReference>
<gene>
    <name evidence="1" type="ORF">SEPMUDRAFT_32502</name>
</gene>
<dbReference type="OrthoDB" id="4392610at2759"/>
<dbReference type="AlphaFoldDB" id="N1QHH8"/>
<organism evidence="1 2">
    <name type="scientific">Sphaerulina musiva (strain SO2202)</name>
    <name type="common">Poplar stem canker fungus</name>
    <name type="synonym">Septoria musiva</name>
    <dbReference type="NCBI Taxonomy" id="692275"/>
    <lineage>
        <taxon>Eukaryota</taxon>
        <taxon>Fungi</taxon>
        <taxon>Dikarya</taxon>
        <taxon>Ascomycota</taxon>
        <taxon>Pezizomycotina</taxon>
        <taxon>Dothideomycetes</taxon>
        <taxon>Dothideomycetidae</taxon>
        <taxon>Mycosphaerellales</taxon>
        <taxon>Mycosphaerellaceae</taxon>
        <taxon>Sphaerulina</taxon>
    </lineage>
</organism>
<dbReference type="EMBL" id="KB456260">
    <property type="protein sequence ID" value="EMF16671.1"/>
    <property type="molecule type" value="Genomic_DNA"/>
</dbReference>
<dbReference type="STRING" id="692275.N1QHH8"/>
<dbReference type="eggNOG" id="ENOG502SDNM">
    <property type="taxonomic scope" value="Eukaryota"/>
</dbReference>
<evidence type="ECO:0000313" key="1">
    <source>
        <dbReference type="EMBL" id="EMF16671.1"/>
    </source>
</evidence>
<dbReference type="HOGENOM" id="CLU_139293_0_0_1"/>
<reference evidence="1 2" key="1">
    <citation type="journal article" date="2012" name="PLoS Pathog.">
        <title>Diverse lifestyles and strategies of plant pathogenesis encoded in the genomes of eighteen Dothideomycetes fungi.</title>
        <authorList>
            <person name="Ohm R.A."/>
            <person name="Feau N."/>
            <person name="Henrissat B."/>
            <person name="Schoch C.L."/>
            <person name="Horwitz B.A."/>
            <person name="Barry K.W."/>
            <person name="Condon B.J."/>
            <person name="Copeland A.C."/>
            <person name="Dhillon B."/>
            <person name="Glaser F."/>
            <person name="Hesse C.N."/>
            <person name="Kosti I."/>
            <person name="LaButti K."/>
            <person name="Lindquist E.A."/>
            <person name="Lucas S."/>
            <person name="Salamov A.A."/>
            <person name="Bradshaw R.E."/>
            <person name="Ciuffetti L."/>
            <person name="Hamelin R.C."/>
            <person name="Kema G.H.J."/>
            <person name="Lawrence C."/>
            <person name="Scott J.A."/>
            <person name="Spatafora J.W."/>
            <person name="Turgeon B.G."/>
            <person name="de Wit P.J.G.M."/>
            <person name="Zhong S."/>
            <person name="Goodwin S.B."/>
            <person name="Grigoriev I.V."/>
        </authorList>
    </citation>
    <scope>NUCLEOTIDE SEQUENCE [LARGE SCALE GENOMIC DNA]</scope>
    <source>
        <strain evidence="1 2">SO2202</strain>
    </source>
</reference>
<proteinExistence type="predicted"/>
<dbReference type="Proteomes" id="UP000016931">
    <property type="component" value="Unassembled WGS sequence"/>
</dbReference>
<sequence>MEPVPKSTILLAYRHLYQHLLRAVKYSKPARYIARDRIRAAFRNSSPQQHFQPAEISRTLEFLDNAAKYRGLEHRIVKNCMHVWWSRSPSSGDGMSPVKKEDLLLRRSAYTDFDETIRKLNETMGLCIK</sequence>
<dbReference type="GeneID" id="27905636"/>